<accession>A0ACB9RES1</accession>
<keyword evidence="2" id="KW-1185">Reference proteome</keyword>
<name>A0ACB9RES1_9MYRT</name>
<reference evidence="2" key="1">
    <citation type="journal article" date="2023" name="Front. Plant Sci.">
        <title>Chromosomal-level genome assembly of Melastoma candidum provides insights into trichome evolution.</title>
        <authorList>
            <person name="Zhong Y."/>
            <person name="Wu W."/>
            <person name="Sun C."/>
            <person name="Zou P."/>
            <person name="Liu Y."/>
            <person name="Dai S."/>
            <person name="Zhou R."/>
        </authorList>
    </citation>
    <scope>NUCLEOTIDE SEQUENCE [LARGE SCALE GENOMIC DNA]</scope>
</reference>
<protein>
    <submittedName>
        <fullName evidence="1">Uncharacterized protein</fullName>
    </submittedName>
</protein>
<comment type="caution">
    <text evidence="1">The sequence shown here is derived from an EMBL/GenBank/DDBJ whole genome shotgun (WGS) entry which is preliminary data.</text>
</comment>
<proteinExistence type="predicted"/>
<dbReference type="Proteomes" id="UP001057402">
    <property type="component" value="Chromosome 4"/>
</dbReference>
<organism evidence="1 2">
    <name type="scientific">Melastoma candidum</name>
    <dbReference type="NCBI Taxonomy" id="119954"/>
    <lineage>
        <taxon>Eukaryota</taxon>
        <taxon>Viridiplantae</taxon>
        <taxon>Streptophyta</taxon>
        <taxon>Embryophyta</taxon>
        <taxon>Tracheophyta</taxon>
        <taxon>Spermatophyta</taxon>
        <taxon>Magnoliopsida</taxon>
        <taxon>eudicotyledons</taxon>
        <taxon>Gunneridae</taxon>
        <taxon>Pentapetalae</taxon>
        <taxon>rosids</taxon>
        <taxon>malvids</taxon>
        <taxon>Myrtales</taxon>
        <taxon>Melastomataceae</taxon>
        <taxon>Melastomatoideae</taxon>
        <taxon>Melastomateae</taxon>
        <taxon>Melastoma</taxon>
    </lineage>
</organism>
<dbReference type="EMBL" id="CM042883">
    <property type="protein sequence ID" value="KAI4376937.1"/>
    <property type="molecule type" value="Genomic_DNA"/>
</dbReference>
<gene>
    <name evidence="1" type="ORF">MLD38_014638</name>
</gene>
<sequence length="329" mass="35844">MVGGIGNRRDDGSLVIKNTNVFAALETLRKKKKSDKDKSSKSKSAKSLSSSSVRGKGDQPLQQQVFWAPAPLKAKSWADVDDDEDDDYYATTAPPSSVWGKTAAQQEEDQGHEMNDNNVEDTESEEDLLDEGDEELEEEHENESAIIQPEPTVKKSTEPADVTVTTKDADRQLSKKERKKKELAELEALLADFGVAPKESNDQEESGVLQIKKDGELDGEGEKKDNAPGESKAVKKKKKKEKSSKEAKDAQDHPNNSDTQNVTEETAGAEQAGEDGSSVDMKERLKKMASTKKKKSGKEVDAAARAAAQEAAARSAKLAAREEEGEEPL</sequence>
<evidence type="ECO:0000313" key="2">
    <source>
        <dbReference type="Proteomes" id="UP001057402"/>
    </source>
</evidence>
<evidence type="ECO:0000313" key="1">
    <source>
        <dbReference type="EMBL" id="KAI4376937.1"/>
    </source>
</evidence>